<gene>
    <name evidence="1" type="ORF">LRX75_13270</name>
</gene>
<keyword evidence="2" id="KW-1185">Reference proteome</keyword>
<name>A0A9X1T7P3_9HYPH</name>
<accession>A0A9X1T7P3</accession>
<organism evidence="1 2">
    <name type="scientific">Rhizobium quercicola</name>
    <dbReference type="NCBI Taxonomy" id="2901226"/>
    <lineage>
        <taxon>Bacteria</taxon>
        <taxon>Pseudomonadati</taxon>
        <taxon>Pseudomonadota</taxon>
        <taxon>Alphaproteobacteria</taxon>
        <taxon>Hyphomicrobiales</taxon>
        <taxon>Rhizobiaceae</taxon>
        <taxon>Rhizobium/Agrobacterium group</taxon>
        <taxon>Rhizobium</taxon>
    </lineage>
</organism>
<proteinExistence type="predicted"/>
<protein>
    <submittedName>
        <fullName evidence="1">Uncharacterized protein</fullName>
    </submittedName>
</protein>
<evidence type="ECO:0000313" key="2">
    <source>
        <dbReference type="Proteomes" id="UP001139089"/>
    </source>
</evidence>
<dbReference type="InterPro" id="IPR046606">
    <property type="entry name" value="DUF6665"/>
</dbReference>
<sequence length="114" mass="12371">MSVRPPQSFGNPGGARQGGLDILEYELMAERADALGRHGLRVEKAIAALQGLGEPETTPEGREALLDAAADAVWSFFIQREICGLRSNRDAIERYGIPKEVVARLGVVRKPSQT</sequence>
<dbReference type="Pfam" id="PF20370">
    <property type="entry name" value="DUF6665"/>
    <property type="match status" value="1"/>
</dbReference>
<dbReference type="Proteomes" id="UP001139089">
    <property type="component" value="Unassembled WGS sequence"/>
</dbReference>
<reference evidence="1" key="1">
    <citation type="submission" date="2021-12" db="EMBL/GenBank/DDBJ databases">
        <authorList>
            <person name="Li Y."/>
        </authorList>
    </citation>
    <scope>NUCLEOTIDE SEQUENCE</scope>
    <source>
        <strain evidence="1">DKSPLA3</strain>
    </source>
</reference>
<comment type="caution">
    <text evidence="1">The sequence shown here is derived from an EMBL/GenBank/DDBJ whole genome shotgun (WGS) entry which is preliminary data.</text>
</comment>
<dbReference type="AlphaFoldDB" id="A0A9X1T7P3"/>
<evidence type="ECO:0000313" key="1">
    <source>
        <dbReference type="EMBL" id="MCD7110008.1"/>
    </source>
</evidence>
<dbReference type="RefSeq" id="WP_231815095.1">
    <property type="nucleotide sequence ID" value="NZ_JAJOZR010000008.1"/>
</dbReference>
<dbReference type="EMBL" id="JAJOZR010000008">
    <property type="protein sequence ID" value="MCD7110008.1"/>
    <property type="molecule type" value="Genomic_DNA"/>
</dbReference>